<protein>
    <recommendedName>
        <fullName evidence="6">Extracellular solute-binding protein</fullName>
    </recommendedName>
</protein>
<keyword evidence="3" id="KW-0732">Signal</keyword>
<dbReference type="SUPFAM" id="SSF53822">
    <property type="entry name" value="Periplasmic binding protein-like I"/>
    <property type="match status" value="1"/>
</dbReference>
<dbReference type="SUPFAM" id="SSF53850">
    <property type="entry name" value="Periplasmic binding protein-like II"/>
    <property type="match status" value="1"/>
</dbReference>
<dbReference type="Pfam" id="PF13416">
    <property type="entry name" value="SBP_bac_8"/>
    <property type="match status" value="1"/>
</dbReference>
<gene>
    <name evidence="4" type="ORF">CUESP1_0875</name>
</gene>
<dbReference type="InterPro" id="IPR050490">
    <property type="entry name" value="Bact_solute-bd_prot1"/>
</dbReference>
<dbReference type="Gene3D" id="3.40.190.10">
    <property type="entry name" value="Periplasmic binding protein-like II"/>
    <property type="match status" value="1"/>
</dbReference>
<dbReference type="AlphaFoldDB" id="A0A1M4PLF0"/>
<keyword evidence="2" id="KW-0813">Transport</keyword>
<accession>A0A1M4PLF0</accession>
<dbReference type="PANTHER" id="PTHR43649:SF34">
    <property type="entry name" value="ABC TRANSPORTER PERIPLASMIC-BINDING PROTEIN YCJN-RELATED"/>
    <property type="match status" value="1"/>
</dbReference>
<dbReference type="Gene3D" id="3.40.50.2300">
    <property type="match status" value="2"/>
</dbReference>
<dbReference type="OrthoDB" id="9770625at2"/>
<evidence type="ECO:0000256" key="3">
    <source>
        <dbReference type="ARBA" id="ARBA00022729"/>
    </source>
</evidence>
<proteinExistence type="inferred from homology"/>
<evidence type="ECO:0000256" key="2">
    <source>
        <dbReference type="ARBA" id="ARBA00022448"/>
    </source>
</evidence>
<organism evidence="4 5">
    <name type="scientific">[Clostridium] ultunense Esp</name>
    <dbReference type="NCBI Taxonomy" id="1288971"/>
    <lineage>
        <taxon>Bacteria</taxon>
        <taxon>Bacillati</taxon>
        <taxon>Bacillota</taxon>
        <taxon>Tissierellia</taxon>
        <taxon>Tissierellales</taxon>
        <taxon>Tepidimicrobiaceae</taxon>
        <taxon>Schnuerera</taxon>
    </lineage>
</organism>
<dbReference type="InterPro" id="IPR028082">
    <property type="entry name" value="Peripla_BP_I"/>
</dbReference>
<dbReference type="EMBL" id="LT669839">
    <property type="protein sequence ID" value="SHD76254.1"/>
    <property type="molecule type" value="Genomic_DNA"/>
</dbReference>
<evidence type="ECO:0008006" key="6">
    <source>
        <dbReference type="Google" id="ProtNLM"/>
    </source>
</evidence>
<evidence type="ECO:0000256" key="1">
    <source>
        <dbReference type="ARBA" id="ARBA00008520"/>
    </source>
</evidence>
<name>A0A1M4PLF0_9FIRM</name>
<reference evidence="4 5" key="1">
    <citation type="submission" date="2016-11" db="EMBL/GenBank/DDBJ databases">
        <authorList>
            <person name="Manzoor S."/>
        </authorList>
    </citation>
    <scope>NUCLEOTIDE SEQUENCE [LARGE SCALE GENOMIC DNA]</scope>
    <source>
        <strain evidence="4">Clostridium ultunense strain Esp</strain>
    </source>
</reference>
<evidence type="ECO:0000313" key="5">
    <source>
        <dbReference type="Proteomes" id="UP000245423"/>
    </source>
</evidence>
<sequence length="702" mass="79519">MQEVAKKLGYVSNAQAKQLRKDAKLTSSIAIILPNIEDDIYISFFNSAKRVLEENGYNVLLFITNNSPYKEKQSVNHAAALRTSGVITITCCITQPDIYNPILASGGKIVHAYRKVEGTTRFVGFDFFEIGKQIGLHVLKQQYNHIGVLSGPKYYSNNFDFANGLSTIINNSSAKPPYIHFVEADWMTVLIASFDFFKDHNIPDVLVLTNEKFLPQIQLAASAGSSKPCPPIITLYKDSIITEEPNVSRYYLDYLQIGVSAAKNMIEALQSSNDGAKEICETIIPARGFRKKYSSPYRVNIKNNNITLRVLITKGQSTDALKRITPKFTRETGINVEYIEKMPQEMYLETLNVANSSKIDIVRNSMSCLSLFNNNLFYTFNDSEFRELTEGMMPSIVDDFSYIQGSKQAVPFDVGTEMLIYRKDLFEDDLLKRMFYEKTGKSLIVPSSYDEFVEIVKFFNQSWNPRSPVQAGTSVNLDSYSELSSNFILRYLNYAQDPVPKSSSKHNIDSNAIYKCIENMYNYGLYALPIYNQQWIGAPLDNFIHGKTAMEIVFLNYSSNIIHLEKNIHGGKIGYMPIPGGKSYVTGGTLSIFASSKKHDAAKEYIRWVCSPRQAELFTMCGGISPHNHVYQNSEILSKYRWYEELPKIIQTAYGRNLWDAINVNKLEINSFQILKGIVQNKIDPETGSEQMSNVIKACLFK</sequence>
<dbReference type="Proteomes" id="UP000245423">
    <property type="component" value="Chromosome 1"/>
</dbReference>
<comment type="similarity">
    <text evidence="1">Belongs to the bacterial solute-binding protein 1 family.</text>
</comment>
<dbReference type="RefSeq" id="WP_109840484.1">
    <property type="nucleotide sequence ID" value="NZ_LT669839.1"/>
</dbReference>
<dbReference type="PANTHER" id="PTHR43649">
    <property type="entry name" value="ARABINOSE-BINDING PROTEIN-RELATED"/>
    <property type="match status" value="1"/>
</dbReference>
<dbReference type="InterPro" id="IPR006059">
    <property type="entry name" value="SBP"/>
</dbReference>
<evidence type="ECO:0000313" key="4">
    <source>
        <dbReference type="EMBL" id="SHD76254.1"/>
    </source>
</evidence>
<keyword evidence="5" id="KW-1185">Reference proteome</keyword>